<protein>
    <recommendedName>
        <fullName evidence="5">Elongator complex protein 5</fullName>
    </recommendedName>
</protein>
<dbReference type="InterPro" id="IPR019519">
    <property type="entry name" value="Elp5"/>
</dbReference>
<organism evidence="9 10">
    <name type="scientific">Ambrosiozyma monospora</name>
    <name type="common">Yeast</name>
    <name type="synonym">Endomycopsis monosporus</name>
    <dbReference type="NCBI Taxonomy" id="43982"/>
    <lineage>
        <taxon>Eukaryota</taxon>
        <taxon>Fungi</taxon>
        <taxon>Dikarya</taxon>
        <taxon>Ascomycota</taxon>
        <taxon>Saccharomycotina</taxon>
        <taxon>Pichiomycetes</taxon>
        <taxon>Pichiales</taxon>
        <taxon>Pichiaceae</taxon>
        <taxon>Ambrosiozyma</taxon>
    </lineage>
</organism>
<dbReference type="GO" id="GO:0000049">
    <property type="term" value="F:tRNA binding"/>
    <property type="evidence" value="ECO:0007669"/>
    <property type="project" value="TreeGrafter"/>
</dbReference>
<dbReference type="Pfam" id="PF10483">
    <property type="entry name" value="Elong_Iki1"/>
    <property type="match status" value="1"/>
</dbReference>
<evidence type="ECO:0000256" key="2">
    <source>
        <dbReference type="ARBA" id="ARBA00004496"/>
    </source>
</evidence>
<evidence type="ECO:0000256" key="1">
    <source>
        <dbReference type="ARBA" id="ARBA00004123"/>
    </source>
</evidence>
<evidence type="ECO:0000256" key="5">
    <source>
        <dbReference type="ARBA" id="ARBA00020264"/>
    </source>
</evidence>
<comment type="subcellular location">
    <subcellularLocation>
        <location evidence="2">Cytoplasm</location>
    </subcellularLocation>
    <subcellularLocation>
        <location evidence="1">Nucleus</location>
    </subcellularLocation>
</comment>
<evidence type="ECO:0000256" key="6">
    <source>
        <dbReference type="ARBA" id="ARBA00022490"/>
    </source>
</evidence>
<reference evidence="9" key="1">
    <citation type="submission" date="2023-04" db="EMBL/GenBank/DDBJ databases">
        <title>Ambrosiozyma monospora NBRC 1965.</title>
        <authorList>
            <person name="Ichikawa N."/>
            <person name="Sato H."/>
            <person name="Tonouchi N."/>
        </authorList>
    </citation>
    <scope>NUCLEOTIDE SEQUENCE</scope>
    <source>
        <strain evidence="9">NBRC 1965</strain>
    </source>
</reference>
<dbReference type="GO" id="GO:0033588">
    <property type="term" value="C:elongator holoenzyme complex"/>
    <property type="evidence" value="ECO:0007669"/>
    <property type="project" value="InterPro"/>
</dbReference>
<dbReference type="OrthoDB" id="166907at2759"/>
<dbReference type="CDD" id="cd19496">
    <property type="entry name" value="Elp5"/>
    <property type="match status" value="1"/>
</dbReference>
<comment type="similarity">
    <text evidence="4">Belongs to the ELP5 family.</text>
</comment>
<dbReference type="InterPro" id="IPR027417">
    <property type="entry name" value="P-loop_NTPase"/>
</dbReference>
<keyword evidence="10" id="KW-1185">Reference proteome</keyword>
<dbReference type="PANTHER" id="PTHR15641">
    <property type="entry name" value="ELONGATOR COMPLEX PROTEIN 5"/>
    <property type="match status" value="1"/>
</dbReference>
<dbReference type="AlphaFoldDB" id="A0A9W6Z211"/>
<dbReference type="GO" id="GO:0005634">
    <property type="term" value="C:nucleus"/>
    <property type="evidence" value="ECO:0007669"/>
    <property type="project" value="UniProtKB-SubCell"/>
</dbReference>
<dbReference type="PANTHER" id="PTHR15641:SF1">
    <property type="entry name" value="ELONGATOR COMPLEX PROTEIN 5"/>
    <property type="match status" value="1"/>
</dbReference>
<evidence type="ECO:0000256" key="3">
    <source>
        <dbReference type="ARBA" id="ARBA00005043"/>
    </source>
</evidence>
<proteinExistence type="inferred from homology"/>
<dbReference type="Gene3D" id="3.40.50.300">
    <property type="entry name" value="P-loop containing nucleotide triphosphate hydrolases"/>
    <property type="match status" value="1"/>
</dbReference>
<sequence length="297" mass="33609">MSATLASSTVLLNRILTLKENSPFILALDTVVQSSQYLTKEFIYKVTNSTASQKPNIVYLSFETTNVPTYASEFIPLLGLTLPQIKEKVKLNLSQKTLIIVDSFNYIKDTELSQFLQLLISPNTIIYGTYHLSVPSVKSVDNPNKPSLLTKLQFIATTIFDIKPLSIDDDEQLDYLISNLDFPIGSSNQPVFQANVVYRRKSGRSLIYKFSIDSNTHEYNIVQNDQEQADTQDDQELLDGLTTFNLTTTQKQKLVKDQVELPYLEAQHSLGSVGGAIVYEFEKDDDYDEDDPYEDPF</sequence>
<keyword evidence="6" id="KW-0963">Cytoplasm</keyword>
<dbReference type="EMBL" id="BSXU01007536">
    <property type="protein sequence ID" value="GMG56398.1"/>
    <property type="molecule type" value="Genomic_DNA"/>
</dbReference>
<comment type="caution">
    <text evidence="9">The sequence shown here is derived from an EMBL/GenBank/DDBJ whole genome shotgun (WGS) entry which is preliminary data.</text>
</comment>
<evidence type="ECO:0000313" key="9">
    <source>
        <dbReference type="EMBL" id="GMG56398.1"/>
    </source>
</evidence>
<dbReference type="Proteomes" id="UP001165063">
    <property type="component" value="Unassembled WGS sequence"/>
</dbReference>
<evidence type="ECO:0000256" key="8">
    <source>
        <dbReference type="ARBA" id="ARBA00023242"/>
    </source>
</evidence>
<evidence type="ECO:0000256" key="4">
    <source>
        <dbReference type="ARBA" id="ARBA00009567"/>
    </source>
</evidence>
<evidence type="ECO:0000256" key="7">
    <source>
        <dbReference type="ARBA" id="ARBA00022694"/>
    </source>
</evidence>
<gene>
    <name evidence="9" type="ORF">Amon01_000846500</name>
</gene>
<accession>A0A9W6Z211</accession>
<dbReference type="GO" id="GO:0002098">
    <property type="term" value="P:tRNA wobble uridine modification"/>
    <property type="evidence" value="ECO:0007669"/>
    <property type="project" value="InterPro"/>
</dbReference>
<keyword evidence="7" id="KW-0819">tRNA processing</keyword>
<evidence type="ECO:0000313" key="10">
    <source>
        <dbReference type="Proteomes" id="UP001165063"/>
    </source>
</evidence>
<comment type="pathway">
    <text evidence="3">tRNA modification; 5-methoxycarbonylmethyl-2-thiouridine-tRNA biosynthesis.</text>
</comment>
<dbReference type="GO" id="GO:0005829">
    <property type="term" value="C:cytosol"/>
    <property type="evidence" value="ECO:0007669"/>
    <property type="project" value="TreeGrafter"/>
</dbReference>
<keyword evidence="8" id="KW-0539">Nucleus</keyword>
<name>A0A9W6Z211_AMBMO</name>